<evidence type="ECO:0000313" key="13">
    <source>
        <dbReference type="EMBL" id="QBR53290.1"/>
    </source>
</evidence>
<keyword evidence="4" id="KW-0732">Signal</keyword>
<evidence type="ECO:0000256" key="2">
    <source>
        <dbReference type="ARBA" id="ARBA00022670"/>
    </source>
</evidence>
<reference evidence="13 14" key="1">
    <citation type="submission" date="2019-02" db="EMBL/GenBank/DDBJ databases">
        <title>Siratro latent polerovirus (SLPV): a new polerovirus from Australia#with a non-functional open reading frame 0.</title>
        <authorList>
            <person name="Filardo F.F."/>
            <person name="Sharman M."/>
        </authorList>
    </citation>
    <scope>NUCLEOTIDE SEQUENCE [LARGE SCALE GENOMIC DNA]</scope>
    <source>
        <strain evidence="13">5271</strain>
    </source>
</reference>
<evidence type="ECO:0000313" key="14">
    <source>
        <dbReference type="Proteomes" id="UP001225150"/>
    </source>
</evidence>
<keyword evidence="6" id="KW-0378">Hydrolase</keyword>
<feature type="transmembrane region" description="Helical" evidence="11">
    <location>
        <begin position="126"/>
        <end position="143"/>
    </location>
</feature>
<evidence type="ECO:0000256" key="1">
    <source>
        <dbReference type="ARBA" id="ARBA00004141"/>
    </source>
</evidence>
<dbReference type="InterPro" id="IPR000382">
    <property type="entry name" value="Peptidase_S39B_luteovirus"/>
</dbReference>
<dbReference type="GO" id="GO:0006508">
    <property type="term" value="P:proteolysis"/>
    <property type="evidence" value="ECO:0007669"/>
    <property type="project" value="UniProtKB-KW"/>
</dbReference>
<proteinExistence type="predicted"/>
<keyword evidence="2" id="KW-0645">Protease</keyword>
<keyword evidence="8 11" id="KW-1133">Transmembrane helix</keyword>
<name>A0A565DCN2_9VIRU</name>
<dbReference type="Pfam" id="PF02122">
    <property type="entry name" value="Peptidase_S39"/>
    <property type="match status" value="1"/>
</dbReference>
<evidence type="ECO:0000256" key="8">
    <source>
        <dbReference type="ARBA" id="ARBA00022989"/>
    </source>
</evidence>
<feature type="compositionally biased region" description="Basic residues" evidence="10">
    <location>
        <begin position="573"/>
        <end position="584"/>
    </location>
</feature>
<evidence type="ECO:0000256" key="3">
    <source>
        <dbReference type="ARBA" id="ARBA00022692"/>
    </source>
</evidence>
<evidence type="ECO:0000256" key="6">
    <source>
        <dbReference type="ARBA" id="ARBA00022801"/>
    </source>
</evidence>
<evidence type="ECO:0000256" key="7">
    <source>
        <dbReference type="ARBA" id="ARBA00022825"/>
    </source>
</evidence>
<dbReference type="PROSITE" id="PS51868">
    <property type="entry name" value="PEPTIDASE_S39"/>
    <property type="match status" value="1"/>
</dbReference>
<feature type="region of interest" description="Disordered" evidence="10">
    <location>
        <begin position="569"/>
        <end position="668"/>
    </location>
</feature>
<dbReference type="InterPro" id="IPR009003">
    <property type="entry name" value="Peptidase_S1_PA"/>
</dbReference>
<dbReference type="InterPro" id="IPR018019">
    <property type="entry name" value="Luteovirus_Orf2"/>
</dbReference>
<protein>
    <submittedName>
        <fullName evidence="13">P1 protein</fullName>
    </submittedName>
</protein>
<dbReference type="PRINTS" id="PR00913">
    <property type="entry name" value="LVIRUSORF2"/>
</dbReference>
<evidence type="ECO:0000259" key="12">
    <source>
        <dbReference type="PROSITE" id="PS51868"/>
    </source>
</evidence>
<feature type="compositionally biased region" description="Low complexity" evidence="10">
    <location>
        <begin position="596"/>
        <end position="606"/>
    </location>
</feature>
<dbReference type="SUPFAM" id="SSF50494">
    <property type="entry name" value="Trypsin-like serine proteases"/>
    <property type="match status" value="1"/>
</dbReference>
<keyword evidence="14" id="KW-1185">Reference proteome</keyword>
<feature type="region of interest" description="Disordered" evidence="10">
    <location>
        <begin position="482"/>
        <end position="535"/>
    </location>
</feature>
<evidence type="ECO:0000256" key="9">
    <source>
        <dbReference type="ARBA" id="ARBA00023136"/>
    </source>
</evidence>
<evidence type="ECO:0000256" key="11">
    <source>
        <dbReference type="SAM" id="Phobius"/>
    </source>
</evidence>
<evidence type="ECO:0000256" key="4">
    <source>
        <dbReference type="ARBA" id="ARBA00022729"/>
    </source>
</evidence>
<comment type="subcellular location">
    <subcellularLocation>
        <location evidence="1">Membrane</location>
        <topology evidence="1">Multi-pass membrane protein</topology>
    </subcellularLocation>
</comment>
<keyword evidence="7" id="KW-0720">Serine protease</keyword>
<sequence length="668" mass="72622">MNSSVVALFFFCLFCCAAPATYAGVNSFNSGGFIPGNFTAQHSATDWGFISPFLTPSSAKLNFVSIECALPRECPEPPAPTYKGLIQSLWALVLSDAKTSSLAVSLKLRNFYLLTAATLSKGFRTLVHNFCWLMVYVWFSILWRTIATIWHLVISNFGLVVCAALLYALTLLLAKVASWLFGQMPIYLALTLIKFPRYIWQRRPWGKSSRVYEEEKCCEQYLSFKIKQDPPKKCQVVFQNDEGKHCGYGTCIRLFNGTNGLITAYHVASTATKVVSTRTGTKIPLSQFEPLMVSQQYDQALYAGPKEWESLLGCKGVNFVPAKTLGACNASIYFIEKDGSWGCSNAKIEGQLKFHDVSRDGGKTFRDALPGQLSVLSNTEPGYSGAGYFNGKTLVAVHVGGSLECEDSDSTYNVAVPVLPKAGLTAPLYVFETTAPTSGVFDTKTVEHLTEIFDREMRWMNSKREKGEVLWADMEDDLPYQAESDKKPSALPKTSPGASTSSESGNEKSGSDRLPTGKVPAVPRSEASATQVKDIPSGEQLMKMLVERIAANINLKEVEKASVAAISEQALKKPSRSSRRRRNSKSGGANGAQKQTTTPATSTPTTNGKYQAPHKRSPASGTAAKPPNGTTQSRNKNVGGGKRSSGNIPHWVRKPAGSGGPNSVARPN</sequence>
<evidence type="ECO:0000256" key="10">
    <source>
        <dbReference type="SAM" id="MobiDB-lite"/>
    </source>
</evidence>
<keyword evidence="9 11" id="KW-0472">Membrane</keyword>
<keyword evidence="3 11" id="KW-0812">Transmembrane</keyword>
<dbReference type="GO" id="GO:0075523">
    <property type="term" value="P:viral translational frameshifting"/>
    <property type="evidence" value="ECO:0007669"/>
    <property type="project" value="UniProtKB-KW"/>
</dbReference>
<feature type="transmembrane region" description="Helical" evidence="11">
    <location>
        <begin position="150"/>
        <end position="174"/>
    </location>
</feature>
<keyword evidence="5" id="KW-0688">Ribosomal frameshifting</keyword>
<organism evidence="13 14">
    <name type="scientific">Siratro latent polerovirus</name>
    <dbReference type="NCBI Taxonomy" id="2562543"/>
    <lineage>
        <taxon>Viruses</taxon>
        <taxon>Riboviria</taxon>
        <taxon>Orthornavirae</taxon>
        <taxon>Pisuviricota</taxon>
        <taxon>Pisoniviricetes</taxon>
        <taxon>Sobelivirales</taxon>
        <taxon>Solemoviridae</taxon>
        <taxon>Polerovirus</taxon>
        <taxon>Polerovirus SLPV</taxon>
    </lineage>
</organism>
<accession>A0A565DCN2</accession>
<evidence type="ECO:0000256" key="5">
    <source>
        <dbReference type="ARBA" id="ARBA00022758"/>
    </source>
</evidence>
<dbReference type="GO" id="GO:0016020">
    <property type="term" value="C:membrane"/>
    <property type="evidence" value="ECO:0007669"/>
    <property type="project" value="UniProtKB-SubCell"/>
</dbReference>
<feature type="domain" description="Peptidase S39" evidence="12">
    <location>
        <begin position="218"/>
        <end position="432"/>
    </location>
</feature>
<dbReference type="GO" id="GO:0070008">
    <property type="term" value="F:serine-type exopeptidase activity"/>
    <property type="evidence" value="ECO:0007669"/>
    <property type="project" value="InterPro"/>
</dbReference>
<gene>
    <name evidence="13" type="primary">RdRp</name>
</gene>
<dbReference type="GO" id="GO:0004252">
    <property type="term" value="F:serine-type endopeptidase activity"/>
    <property type="evidence" value="ECO:0007669"/>
    <property type="project" value="InterPro"/>
</dbReference>
<dbReference type="Proteomes" id="UP001225150">
    <property type="component" value="Segment"/>
</dbReference>
<dbReference type="EMBL" id="MK482114">
    <property type="protein sequence ID" value="QBR53290.1"/>
    <property type="molecule type" value="Genomic_RNA"/>
</dbReference>